<dbReference type="EMBL" id="BQNB010011707">
    <property type="protein sequence ID" value="GJS94120.1"/>
    <property type="molecule type" value="Genomic_DNA"/>
</dbReference>
<evidence type="ECO:0000256" key="2">
    <source>
        <dbReference type="SAM" id="MobiDB-lite"/>
    </source>
</evidence>
<feature type="coiled-coil region" evidence="1">
    <location>
        <begin position="408"/>
        <end position="442"/>
    </location>
</feature>
<feature type="compositionally biased region" description="Polar residues" evidence="2">
    <location>
        <begin position="585"/>
        <end position="600"/>
    </location>
</feature>
<organism evidence="4 5">
    <name type="scientific">Tanacetum coccineum</name>
    <dbReference type="NCBI Taxonomy" id="301880"/>
    <lineage>
        <taxon>Eukaryota</taxon>
        <taxon>Viridiplantae</taxon>
        <taxon>Streptophyta</taxon>
        <taxon>Embryophyta</taxon>
        <taxon>Tracheophyta</taxon>
        <taxon>Spermatophyta</taxon>
        <taxon>Magnoliopsida</taxon>
        <taxon>eudicotyledons</taxon>
        <taxon>Gunneridae</taxon>
        <taxon>Pentapetalae</taxon>
        <taxon>asterids</taxon>
        <taxon>campanulids</taxon>
        <taxon>Asterales</taxon>
        <taxon>Asteraceae</taxon>
        <taxon>Asteroideae</taxon>
        <taxon>Anthemideae</taxon>
        <taxon>Anthemidinae</taxon>
        <taxon>Tanacetum</taxon>
    </lineage>
</organism>
<dbReference type="SUPFAM" id="SSF56219">
    <property type="entry name" value="DNase I-like"/>
    <property type="match status" value="1"/>
</dbReference>
<comment type="caution">
    <text evidence="4">The sequence shown here is derived from an EMBL/GenBank/DDBJ whole genome shotgun (WGS) entry which is preliminary data.</text>
</comment>
<dbReference type="CDD" id="cd01650">
    <property type="entry name" value="RT_nLTR_like"/>
    <property type="match status" value="1"/>
</dbReference>
<dbReference type="InterPro" id="IPR013103">
    <property type="entry name" value="RVT_2"/>
</dbReference>
<dbReference type="Proteomes" id="UP001151760">
    <property type="component" value="Unassembled WGS sequence"/>
</dbReference>
<feature type="region of interest" description="Disordered" evidence="2">
    <location>
        <begin position="1247"/>
        <end position="1269"/>
    </location>
</feature>
<keyword evidence="5" id="KW-1185">Reference proteome</keyword>
<keyword evidence="4" id="KW-0548">Nucleotidyltransferase</keyword>
<name>A0ABQ4ZYV3_9ASTR</name>
<dbReference type="GO" id="GO:0003964">
    <property type="term" value="F:RNA-directed DNA polymerase activity"/>
    <property type="evidence" value="ECO:0007669"/>
    <property type="project" value="UniProtKB-KW"/>
</dbReference>
<dbReference type="InterPro" id="IPR043502">
    <property type="entry name" value="DNA/RNA_pol_sf"/>
</dbReference>
<keyword evidence="4" id="KW-0808">Transferase</keyword>
<dbReference type="PANTHER" id="PTHR33116">
    <property type="entry name" value="REVERSE TRANSCRIPTASE ZINC-BINDING DOMAIN-CONTAINING PROTEIN-RELATED-RELATED"/>
    <property type="match status" value="1"/>
</dbReference>
<keyword evidence="1" id="KW-0175">Coiled coil</keyword>
<feature type="compositionally biased region" description="Basic and acidic residues" evidence="2">
    <location>
        <begin position="1260"/>
        <end position="1269"/>
    </location>
</feature>
<feature type="domain" description="Reverse transcriptase" evidence="3">
    <location>
        <begin position="1578"/>
        <end position="1843"/>
    </location>
</feature>
<evidence type="ECO:0000259" key="3">
    <source>
        <dbReference type="PROSITE" id="PS50878"/>
    </source>
</evidence>
<reference evidence="4" key="2">
    <citation type="submission" date="2022-01" db="EMBL/GenBank/DDBJ databases">
        <authorList>
            <person name="Yamashiro T."/>
            <person name="Shiraishi A."/>
            <person name="Satake H."/>
            <person name="Nakayama K."/>
        </authorList>
    </citation>
    <scope>NUCLEOTIDE SEQUENCE</scope>
</reference>
<evidence type="ECO:0000313" key="4">
    <source>
        <dbReference type="EMBL" id="GJS94120.1"/>
    </source>
</evidence>
<keyword evidence="4" id="KW-0695">RNA-directed DNA polymerase</keyword>
<dbReference type="InterPro" id="IPR026960">
    <property type="entry name" value="RVT-Znf"/>
</dbReference>
<dbReference type="InterPro" id="IPR036691">
    <property type="entry name" value="Endo/exonu/phosph_ase_sf"/>
</dbReference>
<sequence length="2307" mass="263063">MDNKSVNDTLTAELERYKEQVKVLKEGQNVDLKSKDNVSDSCEQSVKIDRLKQTLSEHVKENESLMQTKIKQLDNIVYKRDQSAQTVHMLTKPQFFYDHTTKQALGFQNPFYLKKAQQLEPKLNDGNVIKNTSAIMIPDSEETLMLAEESRLKMLLKQRDPIVLEKKVNTTPVDYVNSMSSSDPSPFCRPTKVEVPKELPKVSMVNTSLKKLKHHLASFDVVVKEKPTATAITKGSWGFEHTKSCFRDQIIPFIKALKDLFNTLDQYLINELPEVQNVFHKIEQAVEQHRLESKTFEVKMNQVLNENERLLEQVINKDIVNIIMNSTVDNASVNVHECKKCLKLETELLNKKDFIEKETYNKLFRSFTTLEKHCISLEVDTQLNQEIFQRDNSVSNQSAPNFDQYFELNELKAQSQEKDTVIKKLKERIKSLSGNMNEDMVKKDIEEIETINIELDHRVSKPYCLRYERLKQDLKDSSLYYLRHTQEQAVILREIVKQGKSQNPLNNSLDSACKFTKHIQELLIIIRQTCPSINNSSDKLVAVTLKNKDKRVRFTEPITSLGNNITKIASSSNLVSNKPMLSSTGVKLSTSASGSHPSGNTKKDKIQQTPSSTQKNKVEAHPRIVKSSLKNKNCFVEPKGNANVQHSKLNANSELQCVKCNGCMFFDNHDLCVLDFINNVNAHAKSKSVKKSSKRKEIFLVISALKNELRKLKGKDLADNVVIKNTIAPEMLKIDVKPIAPKLLNNRTSHSDYHRHTHEQAAILKEVVEQGKSQNPLNNSLDSDSYVAHMNMIVYQMDVKMTFLNGILREEVYVCQSNEFVDQDNPNHVYKLKKALYGLKQAPHAWYDLLSKFLLSQEFSKRIMDPILFIRRQGKDILLISQSPRGIFITQSKYTLESLKKYGLESSDLVEYILLWRGENPTGRPLNRGDSVAKRSSIELFKSANMQTTDHVGLPRYRQSTTLYKGVVDESDQTLPCAQVLWMRSQLTDYGLGFNKIPMHCDNKSAIALCYNNVDNIDRLVVNLCTIWIGHFHLHENVSRFNRERKPSAPSHPFDANERNSPSSFVSIIKSGKTNNVISDQVLPSLILDDSCISDRYFSLSFMGKVKDITTMPNLYVIMENEGFQNFSLTYLRGLWVLIETVSTFAKEKLLNRTCVGSWFSSLKLACNSFVSDERIVWISLEGLPVKVCTRNTFAKVASKWGDIVEWEDLDENYLFYKHLCMKTKLNKIIAGHFKVIVKVSHSYDEEDAEDNGSQSSDKVTSDNDVERVSESSCMHNNDLLYDNNHNNIMLDNDKVLMDDPFNLYDILNKRKDRGDDLKYPPSFTPSNEVNEHVNSTSNKLEESVPKGKFSSNNNVCSKRVHTSGSVLQLMDKSNRKRVLWDYICRLINRWDEDCVIISLIDLPLDGYAFTWAHKTTNKMSMLDIFLVSKGLLASFPFLLALCLDRNLSDHRPILMRELNIDYEETSSSQIVIQQWTKNAKKSSYNAKISVQSKLSDIDKILDQDDSNEEILSDGSLLLKELNETDSIDSVEVAQKSIIRWAIEGDENTKILSSYWKLLEHDIVAAAHGFALWPSCEDFLEGHPHQDYFHISTLNCMVPENPTLIVKDYRPLSLIGSLYKIIAKILANRLSFVISGLISDVKSAFVSNRQILDGPFILNELISWCKHKKFKAMVFNVDFEKAFDSIWWDYLQDILKMFGFGDKWCGWINGCFNFAMGSVLVNGSPTSEFQFHKGLKQGDLLSPFLFILIMESLHLSFFKVTNAGLFSSIPIDSSLTLSHLFFADDAIFVGKGDFLNIRTIVNVLKCFHLASGLKINFRKSKLIGIGTRPEEVGATATTMGCLIFTTPFVHLRVKVGGAMYRIKSWDDVVAKVSSRLCKWKLKTLSICGRLTLIKSVPTSILLYHMSIFKVPSGVLKLMESLEETFLMEWTCRKEKWLGLVGIRFIKAIYGEDGALNSPSSLSKRSPWLDIIREVTVFRTKGINLLDLIRKKVGNRLNTLFWEDPWLDDLALKHKFPRLYALDNYKQITVVEKVNHVFMVDTFCRPPRGGAEEEQLGFLLSRMNGLILINTPNRWVWSLEATGEFSVKSVRQLIDDSILLKEEVATRWVKVMPIKINVFAWRVRLDKLPTRLNLFLKGIDISTIVCPLCHASVESGSHIFFSYPMARTSNLASQATNSSGSSFWTMDASSPSSTPIIEKIDKIEKLIVEGKATLVDNEGKPLEKVASSCEYDSEDEVASVDNEMASFLAKKDGYGTQSLLEQWTESYENADYGYDPYDDDTYEGQDIPDKLQAICDKLKITVRGRRKK</sequence>
<accession>A0ABQ4ZYV3</accession>
<reference evidence="4" key="1">
    <citation type="journal article" date="2022" name="Int. J. Mol. Sci.">
        <title>Draft Genome of Tanacetum Coccineum: Genomic Comparison of Closely Related Tanacetum-Family Plants.</title>
        <authorList>
            <person name="Yamashiro T."/>
            <person name="Shiraishi A."/>
            <person name="Nakayama K."/>
            <person name="Satake H."/>
        </authorList>
    </citation>
    <scope>NUCLEOTIDE SEQUENCE</scope>
</reference>
<dbReference type="Pfam" id="PF13966">
    <property type="entry name" value="zf-RVT"/>
    <property type="match status" value="1"/>
</dbReference>
<protein>
    <submittedName>
        <fullName evidence="4">RNA-directed DNA polymerase, eukaryota, reverse transcriptase zinc-binding domain protein</fullName>
    </submittedName>
</protein>
<dbReference type="Pfam" id="PF00078">
    <property type="entry name" value="RVT_1"/>
    <property type="match status" value="1"/>
</dbReference>
<evidence type="ECO:0000256" key="1">
    <source>
        <dbReference type="SAM" id="Coils"/>
    </source>
</evidence>
<dbReference type="PROSITE" id="PS50878">
    <property type="entry name" value="RT_POL"/>
    <property type="match status" value="1"/>
</dbReference>
<dbReference type="SUPFAM" id="SSF56672">
    <property type="entry name" value="DNA/RNA polymerases"/>
    <property type="match status" value="1"/>
</dbReference>
<dbReference type="InterPro" id="IPR000477">
    <property type="entry name" value="RT_dom"/>
</dbReference>
<dbReference type="Pfam" id="PF07727">
    <property type="entry name" value="RVT_2"/>
    <property type="match status" value="1"/>
</dbReference>
<proteinExistence type="predicted"/>
<feature type="region of interest" description="Disordered" evidence="2">
    <location>
        <begin position="585"/>
        <end position="621"/>
    </location>
</feature>
<feature type="coiled-coil region" evidence="1">
    <location>
        <begin position="7"/>
        <end position="68"/>
    </location>
</feature>
<evidence type="ECO:0000313" key="5">
    <source>
        <dbReference type="Proteomes" id="UP001151760"/>
    </source>
</evidence>
<gene>
    <name evidence="4" type="ORF">Tco_0801088</name>
</gene>
<dbReference type="PANTHER" id="PTHR33116:SF79">
    <property type="entry name" value="REVERSE TRANSCRIPTASE DOMAIN, ZINC FINGER, CCHC-TYPE-RELATED"/>
    <property type="match status" value="1"/>
</dbReference>